<dbReference type="EMBL" id="JAUHJS010000010">
    <property type="protein sequence ID" value="MDN4166985.1"/>
    <property type="molecule type" value="Genomic_DNA"/>
</dbReference>
<name>A0ABT8F9B2_9BACT</name>
<gene>
    <name evidence="2" type="ORF">QWY31_15850</name>
</gene>
<evidence type="ECO:0000313" key="3">
    <source>
        <dbReference type="Proteomes" id="UP001168552"/>
    </source>
</evidence>
<dbReference type="Proteomes" id="UP001168552">
    <property type="component" value="Unassembled WGS sequence"/>
</dbReference>
<evidence type="ECO:0008006" key="4">
    <source>
        <dbReference type="Google" id="ProtNLM"/>
    </source>
</evidence>
<feature type="signal peptide" evidence="1">
    <location>
        <begin position="1"/>
        <end position="21"/>
    </location>
</feature>
<sequence length="295" mass="33941">MKEKKLLFVMLFMMGYLYTNAQHLLVTNSGDSLFCKEIRTSRRGSDISYYKDGRLINTFIPKEEIKNVRRDYYTKHGEIAEPKRDFTVYNRDTLQLPVNQIRFSFATAARINNVDQEVDYPLNGYLGQLNSGLNISAGYSHFLTRRFGMGLGISYFFRSINSGDFQDFMGRNLDYYREDFLSIFTISQTQHFRIPLKREGHILSPDVSINFDSFTWRTTSSLYNLERKVNALSVGFGADYVIFIPDSSYGIVFGLATSIGWIDDVQQHKDINPDAGPEFSREGTSRIVASFGFTF</sequence>
<accession>A0ABT8F9B2</accession>
<dbReference type="RefSeq" id="WP_320005524.1">
    <property type="nucleotide sequence ID" value="NZ_JAUHJS010000010.1"/>
</dbReference>
<feature type="chain" id="PRO_5047099411" description="Outer membrane protein beta-barrel domain-containing protein" evidence="1">
    <location>
        <begin position="22"/>
        <end position="295"/>
    </location>
</feature>
<evidence type="ECO:0000256" key="1">
    <source>
        <dbReference type="SAM" id="SignalP"/>
    </source>
</evidence>
<reference evidence="2" key="1">
    <citation type="submission" date="2023-06" db="EMBL/GenBank/DDBJ databases">
        <title>Cytophagales bacterium Strain LB-30, isolated from soil.</title>
        <authorList>
            <person name="Liu B."/>
        </authorList>
    </citation>
    <scope>NUCLEOTIDE SEQUENCE</scope>
    <source>
        <strain evidence="2">LB-30</strain>
    </source>
</reference>
<keyword evidence="3" id="KW-1185">Reference proteome</keyword>
<comment type="caution">
    <text evidence="2">The sequence shown here is derived from an EMBL/GenBank/DDBJ whole genome shotgun (WGS) entry which is preliminary data.</text>
</comment>
<organism evidence="2 3">
    <name type="scientific">Shiella aurantiaca</name>
    <dbReference type="NCBI Taxonomy" id="3058365"/>
    <lineage>
        <taxon>Bacteria</taxon>
        <taxon>Pseudomonadati</taxon>
        <taxon>Bacteroidota</taxon>
        <taxon>Cytophagia</taxon>
        <taxon>Cytophagales</taxon>
        <taxon>Shiellaceae</taxon>
        <taxon>Shiella</taxon>
    </lineage>
</organism>
<keyword evidence="1" id="KW-0732">Signal</keyword>
<evidence type="ECO:0000313" key="2">
    <source>
        <dbReference type="EMBL" id="MDN4166985.1"/>
    </source>
</evidence>
<protein>
    <recommendedName>
        <fullName evidence="4">Outer membrane protein beta-barrel domain-containing protein</fullName>
    </recommendedName>
</protein>
<proteinExistence type="predicted"/>